<dbReference type="AlphaFoldDB" id="A0A6A6ILK5"/>
<keyword evidence="3" id="KW-1185">Reference proteome</keyword>
<evidence type="ECO:0000313" key="2">
    <source>
        <dbReference type="EMBL" id="KAF2250722.1"/>
    </source>
</evidence>
<dbReference type="GeneID" id="54588135"/>
<organism evidence="2 3">
    <name type="scientific">Trematosphaeria pertusa</name>
    <dbReference type="NCBI Taxonomy" id="390896"/>
    <lineage>
        <taxon>Eukaryota</taxon>
        <taxon>Fungi</taxon>
        <taxon>Dikarya</taxon>
        <taxon>Ascomycota</taxon>
        <taxon>Pezizomycotina</taxon>
        <taxon>Dothideomycetes</taxon>
        <taxon>Pleosporomycetidae</taxon>
        <taxon>Pleosporales</taxon>
        <taxon>Massarineae</taxon>
        <taxon>Trematosphaeriaceae</taxon>
        <taxon>Trematosphaeria</taxon>
    </lineage>
</organism>
<reference evidence="2" key="1">
    <citation type="journal article" date="2020" name="Stud. Mycol.">
        <title>101 Dothideomycetes genomes: a test case for predicting lifestyles and emergence of pathogens.</title>
        <authorList>
            <person name="Haridas S."/>
            <person name="Albert R."/>
            <person name="Binder M."/>
            <person name="Bloem J."/>
            <person name="Labutti K."/>
            <person name="Salamov A."/>
            <person name="Andreopoulos B."/>
            <person name="Baker S."/>
            <person name="Barry K."/>
            <person name="Bills G."/>
            <person name="Bluhm B."/>
            <person name="Cannon C."/>
            <person name="Castanera R."/>
            <person name="Culley D."/>
            <person name="Daum C."/>
            <person name="Ezra D."/>
            <person name="Gonzalez J."/>
            <person name="Henrissat B."/>
            <person name="Kuo A."/>
            <person name="Liang C."/>
            <person name="Lipzen A."/>
            <person name="Lutzoni F."/>
            <person name="Magnuson J."/>
            <person name="Mondo S."/>
            <person name="Nolan M."/>
            <person name="Ohm R."/>
            <person name="Pangilinan J."/>
            <person name="Park H.-J."/>
            <person name="Ramirez L."/>
            <person name="Alfaro M."/>
            <person name="Sun H."/>
            <person name="Tritt A."/>
            <person name="Yoshinaga Y."/>
            <person name="Zwiers L.-H."/>
            <person name="Turgeon B."/>
            <person name="Goodwin S."/>
            <person name="Spatafora J."/>
            <person name="Crous P."/>
            <person name="Grigoriev I."/>
        </authorList>
    </citation>
    <scope>NUCLEOTIDE SEQUENCE</scope>
    <source>
        <strain evidence="2">CBS 122368</strain>
    </source>
</reference>
<sequence length="148" mass="16154">MFNDTTTRAYNSTRAGPNLSVPSASDPFEVAKLAVESTVPVPTSISSDAQDPPSLTIIFGVIGVLIAVIGLAIAALQLRHMYQRKKNLFDAFQTIPEMTRDQSRPAKRRIEGLHRSSLVLRGLCATIWCMSVGGLCETMSKEDIPEFT</sequence>
<keyword evidence="1" id="KW-0472">Membrane</keyword>
<name>A0A6A6ILK5_9PLEO</name>
<protein>
    <submittedName>
        <fullName evidence="2">Uncharacterized protein</fullName>
    </submittedName>
</protein>
<dbReference type="Proteomes" id="UP000800094">
    <property type="component" value="Unassembled WGS sequence"/>
</dbReference>
<keyword evidence="1" id="KW-1133">Transmembrane helix</keyword>
<feature type="transmembrane region" description="Helical" evidence="1">
    <location>
        <begin position="55"/>
        <end position="76"/>
    </location>
</feature>
<gene>
    <name evidence="2" type="ORF">BU26DRAFT_591660</name>
</gene>
<evidence type="ECO:0000313" key="3">
    <source>
        <dbReference type="Proteomes" id="UP000800094"/>
    </source>
</evidence>
<accession>A0A6A6ILK5</accession>
<keyword evidence="1" id="KW-0812">Transmembrane</keyword>
<evidence type="ECO:0000256" key="1">
    <source>
        <dbReference type="SAM" id="Phobius"/>
    </source>
</evidence>
<dbReference type="EMBL" id="ML987193">
    <property type="protein sequence ID" value="KAF2250722.1"/>
    <property type="molecule type" value="Genomic_DNA"/>
</dbReference>
<proteinExistence type="predicted"/>
<dbReference type="RefSeq" id="XP_033685726.1">
    <property type="nucleotide sequence ID" value="XM_033834805.1"/>
</dbReference>